<dbReference type="PANTHER" id="PTHR23416">
    <property type="entry name" value="SIALIC ACID SYNTHASE-RELATED"/>
    <property type="match status" value="1"/>
</dbReference>
<dbReference type="InterPro" id="IPR001451">
    <property type="entry name" value="Hexapep"/>
</dbReference>
<reference evidence="3 5" key="2">
    <citation type="submission" date="2018-08" db="EMBL/GenBank/DDBJ databases">
        <title>A genome reference for cultivated species of the human gut microbiota.</title>
        <authorList>
            <person name="Zou Y."/>
            <person name="Xue W."/>
            <person name="Luo G."/>
        </authorList>
    </citation>
    <scope>NUCLEOTIDE SEQUENCE [LARGE SCALE GENOMIC DNA]</scope>
    <source>
        <strain evidence="3 5">AM30-4</strain>
    </source>
</reference>
<dbReference type="Proteomes" id="UP000441609">
    <property type="component" value="Unassembled WGS sequence"/>
</dbReference>
<keyword evidence="3" id="KW-0808">Transferase</keyword>
<gene>
    <name evidence="1" type="primary">lacA</name>
    <name evidence="3" type="ORF">DW782_19230</name>
    <name evidence="1" type="ORF">ERS852380_00856</name>
    <name evidence="2" type="ORF">GKD70_17805</name>
</gene>
<dbReference type="EMBL" id="WKMO01000019">
    <property type="protein sequence ID" value="MSB75118.1"/>
    <property type="molecule type" value="Genomic_DNA"/>
</dbReference>
<evidence type="ECO:0000313" key="6">
    <source>
        <dbReference type="Proteomes" id="UP000441609"/>
    </source>
</evidence>
<comment type="caution">
    <text evidence="3">The sequence shown here is derived from an EMBL/GenBank/DDBJ whole genome shotgun (WGS) entry which is preliminary data.</text>
</comment>
<dbReference type="EMBL" id="QSJN01000017">
    <property type="protein sequence ID" value="RHD71432.1"/>
    <property type="molecule type" value="Genomic_DNA"/>
</dbReference>
<protein>
    <submittedName>
        <fullName evidence="3">Acyltransferase</fullName>
    </submittedName>
    <submittedName>
        <fullName evidence="1">Galactoside O-acetyltransferase</fullName>
        <ecNumber evidence="1">2.3.1.18</ecNumber>
    </submittedName>
</protein>
<dbReference type="OrthoDB" id="9812571at2"/>
<dbReference type="Gene3D" id="2.160.10.10">
    <property type="entry name" value="Hexapeptide repeat proteins"/>
    <property type="match status" value="1"/>
</dbReference>
<dbReference type="InterPro" id="IPR011004">
    <property type="entry name" value="Trimer_LpxA-like_sf"/>
</dbReference>
<dbReference type="CDD" id="cd04647">
    <property type="entry name" value="LbH_MAT_like"/>
    <property type="match status" value="1"/>
</dbReference>
<keyword evidence="3" id="KW-0012">Acyltransferase</keyword>
<dbReference type="Proteomes" id="UP000095455">
    <property type="component" value="Unassembled WGS sequence"/>
</dbReference>
<dbReference type="AlphaFoldDB" id="A0A173Z1T9"/>
<dbReference type="EMBL" id="CYYK01000002">
    <property type="protein sequence ID" value="CUN69048.1"/>
    <property type="molecule type" value="Genomic_DNA"/>
</dbReference>
<sequence>MNIKRVIRSRIRNWELHLSKTSKKRYINYLRKQGVKIGENIWMTPCIKTVNIDITRPSLVEIGDYVRIDRNFTLLTHDAGFYVLLNKWHEFIPQSGKVKIGNNVYFARNCTVFKGVTIGDNCIIGFGSVVTHDIPANSVAVGVPARVVGTVEDYYKKRSTKCISEALAYAKSIEERFHRKPRLDEFWEEFPLFVDKENMHLYPHLPYKRQLRDSFDYWVEHHKRIYDGFEEFLKAAGIE</sequence>
<evidence type="ECO:0000313" key="5">
    <source>
        <dbReference type="Proteomes" id="UP000284660"/>
    </source>
</evidence>
<reference evidence="2 6" key="3">
    <citation type="journal article" date="2019" name="Nat. Med.">
        <title>A library of human gut bacterial isolates paired with longitudinal multiomics data enables mechanistic microbiome research.</title>
        <authorList>
            <person name="Poyet M."/>
            <person name="Groussin M."/>
            <person name="Gibbons S.M."/>
            <person name="Avila-Pacheco J."/>
            <person name="Jiang X."/>
            <person name="Kearney S.M."/>
            <person name="Perrotta A.R."/>
            <person name="Berdy B."/>
            <person name="Zhao S."/>
            <person name="Lieberman T.D."/>
            <person name="Swanson P.K."/>
            <person name="Smith M."/>
            <person name="Roesemann S."/>
            <person name="Alexander J.E."/>
            <person name="Rich S.A."/>
            <person name="Livny J."/>
            <person name="Vlamakis H."/>
            <person name="Clish C."/>
            <person name="Bullock K."/>
            <person name="Deik A."/>
            <person name="Scott J."/>
            <person name="Pierce K.A."/>
            <person name="Xavier R.J."/>
            <person name="Alm E.J."/>
        </authorList>
    </citation>
    <scope>NUCLEOTIDE SEQUENCE [LARGE SCALE GENOMIC DNA]</scope>
    <source>
        <strain evidence="2 6">BIOML-A20</strain>
    </source>
</reference>
<reference evidence="1 4" key="1">
    <citation type="submission" date="2015-09" db="EMBL/GenBank/DDBJ databases">
        <authorList>
            <consortium name="Pathogen Informatics"/>
        </authorList>
    </citation>
    <scope>NUCLEOTIDE SEQUENCE [LARGE SCALE GENOMIC DNA]</scope>
    <source>
        <strain evidence="1 4">2789STDY5608822</strain>
    </source>
</reference>
<organism evidence="3 5">
    <name type="scientific">Parabacteroides distasonis</name>
    <dbReference type="NCBI Taxonomy" id="823"/>
    <lineage>
        <taxon>Bacteria</taxon>
        <taxon>Pseudomonadati</taxon>
        <taxon>Bacteroidota</taxon>
        <taxon>Bacteroidia</taxon>
        <taxon>Bacteroidales</taxon>
        <taxon>Tannerellaceae</taxon>
        <taxon>Parabacteroides</taxon>
    </lineage>
</organism>
<dbReference type="GO" id="GO:0008870">
    <property type="term" value="F:galactoside O-acetyltransferase activity"/>
    <property type="evidence" value="ECO:0007669"/>
    <property type="project" value="UniProtKB-EC"/>
</dbReference>
<dbReference type="OMA" id="MDEYFFL"/>
<accession>A0A173Z1T9</accession>
<evidence type="ECO:0000313" key="2">
    <source>
        <dbReference type="EMBL" id="MSB75118.1"/>
    </source>
</evidence>
<proteinExistence type="predicted"/>
<name>A0A173Z1T9_PARDI</name>
<dbReference type="Pfam" id="PF00132">
    <property type="entry name" value="Hexapep"/>
    <property type="match status" value="1"/>
</dbReference>
<dbReference type="Proteomes" id="UP000284660">
    <property type="component" value="Unassembled WGS sequence"/>
</dbReference>
<dbReference type="InterPro" id="IPR051159">
    <property type="entry name" value="Hexapeptide_acetyltransf"/>
</dbReference>
<evidence type="ECO:0000313" key="3">
    <source>
        <dbReference type="EMBL" id="RHD71432.1"/>
    </source>
</evidence>
<dbReference type="RefSeq" id="WP_005855146.1">
    <property type="nucleotide sequence ID" value="NZ_BQOC01000002.1"/>
</dbReference>
<dbReference type="SUPFAM" id="SSF51161">
    <property type="entry name" value="Trimeric LpxA-like enzymes"/>
    <property type="match status" value="1"/>
</dbReference>
<evidence type="ECO:0000313" key="1">
    <source>
        <dbReference type="EMBL" id="CUN69048.1"/>
    </source>
</evidence>
<evidence type="ECO:0000313" key="4">
    <source>
        <dbReference type="Proteomes" id="UP000095455"/>
    </source>
</evidence>
<dbReference type="EC" id="2.3.1.18" evidence="1"/>